<gene>
    <name evidence="10" type="ORF">C2I19_09785</name>
</gene>
<dbReference type="InterPro" id="IPR050250">
    <property type="entry name" value="Macrolide_Exporter_MacB"/>
</dbReference>
<evidence type="ECO:0000259" key="8">
    <source>
        <dbReference type="Pfam" id="PF02687"/>
    </source>
</evidence>
<feature type="transmembrane region" description="Helical" evidence="7">
    <location>
        <begin position="364"/>
        <end position="387"/>
    </location>
</feature>
<comment type="similarity">
    <text evidence="6">Belongs to the ABC-4 integral membrane protein family.</text>
</comment>
<evidence type="ECO:0000256" key="4">
    <source>
        <dbReference type="ARBA" id="ARBA00022989"/>
    </source>
</evidence>
<dbReference type="Pfam" id="PF02687">
    <property type="entry name" value="FtsX"/>
    <property type="match status" value="2"/>
</dbReference>
<keyword evidence="2" id="KW-1003">Cell membrane</keyword>
<name>A0A2S5DGI9_9NEIS</name>
<evidence type="ECO:0000256" key="2">
    <source>
        <dbReference type="ARBA" id="ARBA00022475"/>
    </source>
</evidence>
<dbReference type="PANTHER" id="PTHR30572:SF4">
    <property type="entry name" value="ABC TRANSPORTER PERMEASE YTRF"/>
    <property type="match status" value="1"/>
</dbReference>
<sequence length="821" mass="88310">MAAWWSTPPNCEEPDMSEILQDFRVGWRWLLKEPGWSALVIAGLAVGFACCFLLLGYARYSLQYNQHLQGKRQVYQLESRFNLPGMDNKWLNVAPFPAVQAMRDGGLAERTSLAWDVQQAVRAGQSVSMQEVTLADPDFAQLFEVKTLAGDLSAALSRPDQVALTDDKARQLFGSAAAVGKTLRVNGQNVAVAAVVAAPPSTSTQRYAILAARRFVAMDDKMSRAMLENWGGVSGKVYFRPRVGVSREQVLANLQQTFEHSAFSRGLPPEFRQMLKNRPMVVYGAAALADVYLDPRLDAGVGGGDSEHARRGEVWGLAAIGLLILLLAAINYVNLTTVRTIRRQREIGVRKVLGASVARVAGQFLLESVLVSLLAMALGLLLAWLLLPGFAFLMQRELDGMFTLGSVALALLAAIGVGGLAGAYPAWVASRVRATQALAGRDQQETTRGVWLRRGLTVTQFAAAMALSGVTLAIAWQAWYGSRLDTGFQVEGLLTLETGSSRHAREALRAAVAALPSVSGAALSGNNLADGSMNITSIKQGERSINLEVRSIGCAYLETYGVRLLAGHVLPGCASPQDNARRECVLSESAARDLGYAMPQQAVGRKLNAEGAGDGCMVAGVVSDIRLQSAREKARSWMYVAAGGSADVLSVRFRGDEAAMRASIAGLWPRYFPDYPLKMESARYRLDQRYAADAKQAGLLAAAAGVALLIASFGIYVLAAYSVQRMAREVVLRKLHGAGDGVIARLVGREFLWVLLAGAAIGLLPAWLYIRQYLAAFAERAPVGGWTLLLSLALCLLVAALAVWKHLAAALRLRPALALKG</sequence>
<evidence type="ECO:0000313" key="10">
    <source>
        <dbReference type="EMBL" id="POZ62108.1"/>
    </source>
</evidence>
<feature type="transmembrane region" description="Helical" evidence="7">
    <location>
        <begin position="782"/>
        <end position="804"/>
    </location>
</feature>
<feature type="transmembrane region" description="Helical" evidence="7">
    <location>
        <begin position="315"/>
        <end position="335"/>
    </location>
</feature>
<proteinExistence type="inferred from homology"/>
<dbReference type="PANTHER" id="PTHR30572">
    <property type="entry name" value="MEMBRANE COMPONENT OF TRANSPORTER-RELATED"/>
    <property type="match status" value="1"/>
</dbReference>
<feature type="transmembrane region" description="Helical" evidence="7">
    <location>
        <begin position="36"/>
        <end position="58"/>
    </location>
</feature>
<evidence type="ECO:0008006" key="12">
    <source>
        <dbReference type="Google" id="ProtNLM"/>
    </source>
</evidence>
<feature type="domain" description="ABC3 transporter permease C-terminal" evidence="8">
    <location>
        <begin position="703"/>
        <end position="804"/>
    </location>
</feature>
<feature type="transmembrane region" description="Helical" evidence="7">
    <location>
        <begin position="461"/>
        <end position="480"/>
    </location>
</feature>
<evidence type="ECO:0000256" key="5">
    <source>
        <dbReference type="ARBA" id="ARBA00023136"/>
    </source>
</evidence>
<evidence type="ECO:0000313" key="11">
    <source>
        <dbReference type="Proteomes" id="UP000237082"/>
    </source>
</evidence>
<evidence type="ECO:0000256" key="6">
    <source>
        <dbReference type="ARBA" id="ARBA00038076"/>
    </source>
</evidence>
<keyword evidence="4 7" id="KW-1133">Transmembrane helix</keyword>
<feature type="transmembrane region" description="Helical" evidence="7">
    <location>
        <begin position="751"/>
        <end position="770"/>
    </location>
</feature>
<organism evidence="10 11">
    <name type="scientific">Chromobacterium alticapitis</name>
    <dbReference type="NCBI Taxonomy" id="2073169"/>
    <lineage>
        <taxon>Bacteria</taxon>
        <taxon>Pseudomonadati</taxon>
        <taxon>Pseudomonadota</taxon>
        <taxon>Betaproteobacteria</taxon>
        <taxon>Neisseriales</taxon>
        <taxon>Chromobacteriaceae</taxon>
        <taxon>Chromobacterium</taxon>
    </lineage>
</organism>
<dbReference type="InterPro" id="IPR003838">
    <property type="entry name" value="ABC3_permease_C"/>
</dbReference>
<protein>
    <recommendedName>
        <fullName evidence="12">ABC transporter permease</fullName>
    </recommendedName>
</protein>
<feature type="transmembrane region" description="Helical" evidence="7">
    <location>
        <begin position="280"/>
        <end position="295"/>
    </location>
</feature>
<evidence type="ECO:0000256" key="3">
    <source>
        <dbReference type="ARBA" id="ARBA00022692"/>
    </source>
</evidence>
<dbReference type="GO" id="GO:0005886">
    <property type="term" value="C:plasma membrane"/>
    <property type="evidence" value="ECO:0007669"/>
    <property type="project" value="UniProtKB-SubCell"/>
</dbReference>
<dbReference type="EMBL" id="PQWB01000036">
    <property type="protein sequence ID" value="POZ62108.1"/>
    <property type="molecule type" value="Genomic_DNA"/>
</dbReference>
<reference evidence="11" key="1">
    <citation type="submission" date="2018-02" db="EMBL/GenBank/DDBJ databases">
        <authorList>
            <person name="O'Hara-Hanley K."/>
            <person name="Soby S."/>
        </authorList>
    </citation>
    <scope>NUCLEOTIDE SEQUENCE [LARGE SCALE GENOMIC DNA]</scope>
    <source>
        <strain evidence="11">MWU14-2602</strain>
    </source>
</reference>
<evidence type="ECO:0000256" key="1">
    <source>
        <dbReference type="ARBA" id="ARBA00004651"/>
    </source>
</evidence>
<dbReference type="AlphaFoldDB" id="A0A2S5DGI9"/>
<dbReference type="Pfam" id="PF12704">
    <property type="entry name" value="MacB_PCD"/>
    <property type="match status" value="1"/>
</dbReference>
<accession>A0A2S5DGI9</accession>
<dbReference type="Proteomes" id="UP000237082">
    <property type="component" value="Unassembled WGS sequence"/>
</dbReference>
<evidence type="ECO:0000256" key="7">
    <source>
        <dbReference type="SAM" id="Phobius"/>
    </source>
</evidence>
<comment type="subcellular location">
    <subcellularLocation>
        <location evidence="1">Cell membrane</location>
        <topology evidence="1">Multi-pass membrane protein</topology>
    </subcellularLocation>
</comment>
<feature type="transmembrane region" description="Helical" evidence="7">
    <location>
        <begin position="699"/>
        <end position="723"/>
    </location>
</feature>
<comment type="caution">
    <text evidence="10">The sequence shown here is derived from an EMBL/GenBank/DDBJ whole genome shotgun (WGS) entry which is preliminary data.</text>
</comment>
<feature type="domain" description="MacB-like periplasmic core" evidence="9">
    <location>
        <begin position="37"/>
        <end position="256"/>
    </location>
</feature>
<keyword evidence="3 7" id="KW-0812">Transmembrane</keyword>
<keyword evidence="11" id="KW-1185">Reference proteome</keyword>
<feature type="domain" description="ABC3 transporter permease C-terminal" evidence="8">
    <location>
        <begin position="319"/>
        <end position="431"/>
    </location>
</feature>
<dbReference type="InterPro" id="IPR025857">
    <property type="entry name" value="MacB_PCD"/>
</dbReference>
<evidence type="ECO:0000259" key="9">
    <source>
        <dbReference type="Pfam" id="PF12704"/>
    </source>
</evidence>
<feature type="transmembrane region" description="Helical" evidence="7">
    <location>
        <begin position="407"/>
        <end position="427"/>
    </location>
</feature>
<dbReference type="GO" id="GO:0022857">
    <property type="term" value="F:transmembrane transporter activity"/>
    <property type="evidence" value="ECO:0007669"/>
    <property type="project" value="TreeGrafter"/>
</dbReference>
<keyword evidence="5 7" id="KW-0472">Membrane</keyword>